<dbReference type="InterPro" id="IPR027266">
    <property type="entry name" value="TrmE/GcvT-like"/>
</dbReference>
<evidence type="ECO:0000313" key="1">
    <source>
        <dbReference type="EMBL" id="BAT31399.1"/>
    </source>
</evidence>
<dbReference type="SUPFAM" id="SSF103025">
    <property type="entry name" value="Folate-binding domain"/>
    <property type="match status" value="1"/>
</dbReference>
<dbReference type="InterPro" id="IPR007375">
    <property type="entry name" value="SoxG"/>
</dbReference>
<dbReference type="Gene3D" id="3.30.1360.120">
    <property type="entry name" value="Probable tRNA modification gtpase trme, domain 1"/>
    <property type="match status" value="1"/>
</dbReference>
<dbReference type="RefSeq" id="WP_007065948.1">
    <property type="nucleotide sequence ID" value="NZ_BBWO01000005.1"/>
</dbReference>
<dbReference type="EMBL" id="LC066397">
    <property type="protein sequence ID" value="BAT31399.1"/>
    <property type="molecule type" value="Genomic_DNA"/>
</dbReference>
<sequence length="188" mass="20188">MLEVNLARRAPAIHLDARAIAGPVKITLQPSSGRLSFRAKQKAIAGSTEVAGFTVDGPVNSRRENLGLASLRLGPDEWMFLCDESETEAVVANVSRSLDNVAHSLVDVSHRDVTFEVTGKDAEAVINSGCPLDLSLSAFPVGSATRTVLGKTEIVLARITEITWRVTCWRSFGSYVQGYLADAALDFA</sequence>
<accession>A0A0P0ZA21</accession>
<dbReference type="OrthoDB" id="9814782at2"/>
<protein>
    <recommendedName>
        <fullName evidence="2">Sarcosine oxidase subunit gamma</fullName>
    </recommendedName>
</protein>
<evidence type="ECO:0008006" key="2">
    <source>
        <dbReference type="Google" id="ProtNLM"/>
    </source>
</evidence>
<proteinExistence type="predicted"/>
<reference evidence="1" key="1">
    <citation type="journal article" date="2015" name="Proc. Natl. Acad. Sci. U.S.A.">
        <title>Bacterial clade with the ribosomal RNA operon on a small plasmid rather than the chromosome.</title>
        <authorList>
            <person name="Anda M."/>
            <person name="Ohtsubo Y."/>
            <person name="Okubo T."/>
            <person name="Sugawara M."/>
            <person name="Nagata Y."/>
            <person name="Tsuda M."/>
            <person name="Minamisawa K."/>
            <person name="Mitsui H."/>
        </authorList>
    </citation>
    <scope>NUCLEOTIDE SEQUENCE</scope>
    <source>
        <strain evidence="1">DSM 15513</strain>
    </source>
</reference>
<name>A0A0P0ZA21_9HYPH</name>
<dbReference type="Gene3D" id="3.30.70.1520">
    <property type="entry name" value="Heterotetrameric sarcosine oxidase"/>
    <property type="match status" value="1"/>
</dbReference>
<dbReference type="Pfam" id="PF04268">
    <property type="entry name" value="SoxG"/>
    <property type="match status" value="1"/>
</dbReference>
<dbReference type="AlphaFoldDB" id="A0A0P0ZA21"/>
<organism evidence="1">
    <name type="scientific">Fulvimarina pelagi</name>
    <dbReference type="NCBI Taxonomy" id="217511"/>
    <lineage>
        <taxon>Bacteria</taxon>
        <taxon>Pseudomonadati</taxon>
        <taxon>Pseudomonadota</taxon>
        <taxon>Alphaproteobacteria</taxon>
        <taxon>Hyphomicrobiales</taxon>
        <taxon>Aurantimonadaceae</taxon>
        <taxon>Fulvimarina</taxon>
    </lineage>
</organism>